<protein>
    <recommendedName>
        <fullName evidence="4">HmuY protein</fullName>
    </recommendedName>
</protein>
<dbReference type="STRING" id="1850246.LPB138_05590"/>
<evidence type="ECO:0000256" key="1">
    <source>
        <dbReference type="SAM" id="SignalP"/>
    </source>
</evidence>
<evidence type="ECO:0008006" key="4">
    <source>
        <dbReference type="Google" id="ProtNLM"/>
    </source>
</evidence>
<dbReference type="Pfam" id="PF14064">
    <property type="entry name" value="HmuY"/>
    <property type="match status" value="1"/>
</dbReference>
<sequence>MKNKLHLLTMLLLLVFTACNDEEDFRTYDPFVVAFDKISIDFSTIQNDEEIQLVFSETAQADGLVTISYTLTDANYGVDFETLPMAVDGLIEIPISTGQSSASFIFKNLIYPFDNEKSVELKIHEIDYPLNNNIQGYSQLLISFETSLGGNIEPEVGGPNQGNQVYVDLSKQKFTAVQRDSWDLGFYGGDNFRVGINGSIYMATKALEFTDIDQVTEDDVTSFQSEVAIGTFTAENMEYVDAVDGNILGTAISEISLTDTENKVYLLNMGYEVGTSIPGTGGVAIAGDHRGWKKIRILRNEENYILQYADLNDTIHQEITISKDSEYNFTFFSLNTESIVNVEPKKVEWDLNFTVFTNEIEGFGSYGYSDFIVSNTKANVQVYQVDTSDITYEDFSESNIDTSSFSDDQRVIGSNWRDVFNASAYDDRFYIVKDTENNIYKIRFTALVNDSGERGFPEFEYSLIQ</sequence>
<feature type="signal peptide" evidence="1">
    <location>
        <begin position="1"/>
        <end position="20"/>
    </location>
</feature>
<reference evidence="2 3" key="1">
    <citation type="submission" date="2016-10" db="EMBL/GenBank/DDBJ databases">
        <title>Lutibacter sp. LPB0138, isolated from marine gastropod.</title>
        <authorList>
            <person name="Kim E."/>
            <person name="Yi H."/>
        </authorList>
    </citation>
    <scope>NUCLEOTIDE SEQUENCE [LARGE SCALE GENOMIC DNA]</scope>
    <source>
        <strain evidence="2 3">LPB0138</strain>
    </source>
</reference>
<feature type="chain" id="PRO_5009110797" description="HmuY protein" evidence="1">
    <location>
        <begin position="21"/>
        <end position="465"/>
    </location>
</feature>
<organism evidence="2 3">
    <name type="scientific">Urechidicola croceus</name>
    <dbReference type="NCBI Taxonomy" id="1850246"/>
    <lineage>
        <taxon>Bacteria</taxon>
        <taxon>Pseudomonadati</taxon>
        <taxon>Bacteroidota</taxon>
        <taxon>Flavobacteriia</taxon>
        <taxon>Flavobacteriales</taxon>
        <taxon>Flavobacteriaceae</taxon>
        <taxon>Urechidicola</taxon>
    </lineage>
</organism>
<proteinExistence type="predicted"/>
<evidence type="ECO:0000313" key="2">
    <source>
        <dbReference type="EMBL" id="AOW20184.1"/>
    </source>
</evidence>
<keyword evidence="1" id="KW-0732">Signal</keyword>
<dbReference type="Proteomes" id="UP000176050">
    <property type="component" value="Chromosome"/>
</dbReference>
<dbReference type="InterPro" id="IPR025921">
    <property type="entry name" value="HmuY"/>
</dbReference>
<dbReference type="RefSeq" id="WP_070236322.1">
    <property type="nucleotide sequence ID" value="NZ_CP017478.1"/>
</dbReference>
<name>A0A1D8P6H3_9FLAO</name>
<evidence type="ECO:0000313" key="3">
    <source>
        <dbReference type="Proteomes" id="UP000176050"/>
    </source>
</evidence>
<accession>A0A1D8P6H3</accession>
<dbReference type="CDD" id="cd12105">
    <property type="entry name" value="HmuY"/>
    <property type="match status" value="1"/>
</dbReference>
<gene>
    <name evidence="2" type="ORF">LPB138_05590</name>
</gene>
<dbReference type="PROSITE" id="PS51257">
    <property type="entry name" value="PROKAR_LIPOPROTEIN"/>
    <property type="match status" value="1"/>
</dbReference>
<dbReference type="KEGG" id="lul:LPB138_05590"/>
<keyword evidence="3" id="KW-1185">Reference proteome</keyword>
<dbReference type="EMBL" id="CP017478">
    <property type="protein sequence ID" value="AOW20184.1"/>
    <property type="molecule type" value="Genomic_DNA"/>
</dbReference>
<dbReference type="AlphaFoldDB" id="A0A1D8P6H3"/>